<comment type="caution">
    <text evidence="12">The sequence shown here is derived from an EMBL/GenBank/DDBJ whole genome shotgun (WGS) entry which is preliminary data.</text>
</comment>
<feature type="binding site" description="axial binding residue" evidence="9">
    <location>
        <position position="128"/>
    </location>
    <ligand>
        <name>heme c</name>
        <dbReference type="ChEBI" id="CHEBI:61717"/>
        <label>2</label>
    </ligand>
    <ligandPart>
        <name>Fe</name>
        <dbReference type="ChEBI" id="CHEBI:18248"/>
    </ligandPart>
</feature>
<keyword evidence="4 9" id="KW-0479">Metal-binding</keyword>
<dbReference type="STRING" id="1116472.MGMO_43c00280"/>
<evidence type="ECO:0000256" key="3">
    <source>
        <dbReference type="ARBA" id="ARBA00022617"/>
    </source>
</evidence>
<keyword evidence="5" id="KW-0574">Periplasm</keyword>
<dbReference type="OrthoDB" id="9796421at2"/>
<keyword evidence="2" id="KW-0813">Transport</keyword>
<evidence type="ECO:0000256" key="9">
    <source>
        <dbReference type="PIRSR" id="PIRSR000005-2"/>
    </source>
</evidence>
<dbReference type="GO" id="GO:0005506">
    <property type="term" value="F:iron ion binding"/>
    <property type="evidence" value="ECO:0007669"/>
    <property type="project" value="InterPro"/>
</dbReference>
<accession>V5BYK1</accession>
<dbReference type="InterPro" id="IPR036909">
    <property type="entry name" value="Cyt_c-like_dom_sf"/>
</dbReference>
<dbReference type="Proteomes" id="UP000017842">
    <property type="component" value="Unassembled WGS sequence"/>
</dbReference>
<keyword evidence="6" id="KW-0249">Electron transport</keyword>
<comment type="subcellular location">
    <subcellularLocation>
        <location evidence="1">Periplasm</location>
    </subcellularLocation>
</comment>
<dbReference type="eggNOG" id="COG2863">
    <property type="taxonomic scope" value="Bacteria"/>
</dbReference>
<evidence type="ECO:0000256" key="10">
    <source>
        <dbReference type="SAM" id="SignalP"/>
    </source>
</evidence>
<dbReference type="InterPro" id="IPR050597">
    <property type="entry name" value="Cytochrome_c_Oxidase_Subunit"/>
</dbReference>
<feature type="binding site" description="axial binding residue" evidence="9">
    <location>
        <position position="80"/>
    </location>
    <ligand>
        <name>heme c</name>
        <dbReference type="ChEBI" id="CHEBI:61717"/>
        <label>1</label>
    </ligand>
    <ligandPart>
        <name>Fe</name>
        <dbReference type="ChEBI" id="CHEBI:18248"/>
    </ligandPart>
</feature>
<feature type="binding site" description="covalent" evidence="8">
    <location>
        <position position="127"/>
    </location>
    <ligand>
        <name>heme c</name>
        <dbReference type="ChEBI" id="CHEBI:61717"/>
        <label>2</label>
    </ligand>
</feature>
<feature type="binding site" description="covalent" evidence="8">
    <location>
        <position position="40"/>
    </location>
    <ligand>
        <name>heme c</name>
        <dbReference type="ChEBI" id="CHEBI:61717"/>
        <label>1</label>
    </ligand>
</feature>
<gene>
    <name evidence="12" type="ORF">MGMO_43c00280</name>
</gene>
<keyword evidence="3 8" id="KW-0349">Heme</keyword>
<dbReference type="PANTHER" id="PTHR33751:SF9">
    <property type="entry name" value="CYTOCHROME C4"/>
    <property type="match status" value="1"/>
</dbReference>
<evidence type="ECO:0000256" key="1">
    <source>
        <dbReference type="ARBA" id="ARBA00004418"/>
    </source>
</evidence>
<dbReference type="InterPro" id="IPR024167">
    <property type="entry name" value="Cytochrome_c4-like"/>
</dbReference>
<dbReference type="GO" id="GO:0042597">
    <property type="term" value="C:periplasmic space"/>
    <property type="evidence" value="ECO:0007669"/>
    <property type="project" value="UniProtKB-SubCell"/>
</dbReference>
<evidence type="ECO:0000256" key="2">
    <source>
        <dbReference type="ARBA" id="ARBA00022448"/>
    </source>
</evidence>
<evidence type="ECO:0000256" key="7">
    <source>
        <dbReference type="ARBA" id="ARBA00023004"/>
    </source>
</evidence>
<comment type="PTM">
    <text evidence="8">Binds 2 heme c groups covalently per subunit.</text>
</comment>
<dbReference type="InterPro" id="IPR009056">
    <property type="entry name" value="Cyt_c-like_dom"/>
</dbReference>
<keyword evidence="10" id="KW-0732">Signal</keyword>
<evidence type="ECO:0000256" key="8">
    <source>
        <dbReference type="PIRSR" id="PIRSR000005-1"/>
    </source>
</evidence>
<dbReference type="AlphaFoldDB" id="V5BYK1"/>
<dbReference type="PROSITE" id="PS51007">
    <property type="entry name" value="CYTC"/>
    <property type="match status" value="2"/>
</dbReference>
<dbReference type="Pfam" id="PF13442">
    <property type="entry name" value="Cytochrome_CBB3"/>
    <property type="match status" value="1"/>
</dbReference>
<evidence type="ECO:0000259" key="11">
    <source>
        <dbReference type="PROSITE" id="PS51007"/>
    </source>
</evidence>
<evidence type="ECO:0000313" key="12">
    <source>
        <dbReference type="EMBL" id="ESS72919.1"/>
    </source>
</evidence>
<reference evidence="12 13" key="1">
    <citation type="journal article" date="2013" name="Genome Announc.">
        <title>Draft Genome Sequence of the Methanotrophic Gammaproteobacterium Methyloglobulus morosus DSM 22980 Strain KoM1.</title>
        <authorList>
            <person name="Poehlein A."/>
            <person name="Deutzmann J.S."/>
            <person name="Daniel R."/>
            <person name="Simeonova D.D."/>
        </authorList>
    </citation>
    <scope>NUCLEOTIDE SEQUENCE [LARGE SCALE GENOMIC DNA]</scope>
    <source>
        <strain evidence="12 13">KoM1</strain>
    </source>
</reference>
<dbReference type="Pfam" id="PF00034">
    <property type="entry name" value="Cytochrom_C"/>
    <property type="match status" value="1"/>
</dbReference>
<feature type="domain" description="Cytochrome c" evidence="11">
    <location>
        <begin position="21"/>
        <end position="103"/>
    </location>
</feature>
<organism evidence="12 13">
    <name type="scientific">Methyloglobulus morosus KoM1</name>
    <dbReference type="NCBI Taxonomy" id="1116472"/>
    <lineage>
        <taxon>Bacteria</taxon>
        <taxon>Pseudomonadati</taxon>
        <taxon>Pseudomonadota</taxon>
        <taxon>Gammaproteobacteria</taxon>
        <taxon>Methylococcales</taxon>
        <taxon>Methylococcaceae</taxon>
        <taxon>Methyloglobulus</taxon>
    </lineage>
</organism>
<feature type="binding site" description="axial binding residue" evidence="9">
    <location>
        <position position="166"/>
    </location>
    <ligand>
        <name>heme c</name>
        <dbReference type="ChEBI" id="CHEBI:61717"/>
        <label>2</label>
    </ligand>
    <ligandPart>
        <name>Fe</name>
        <dbReference type="ChEBI" id="CHEBI:18248"/>
    </ligandPart>
</feature>
<evidence type="ECO:0000256" key="6">
    <source>
        <dbReference type="ARBA" id="ARBA00022982"/>
    </source>
</evidence>
<feature type="signal peptide" evidence="10">
    <location>
        <begin position="1"/>
        <end position="24"/>
    </location>
</feature>
<dbReference type="GO" id="GO:0009055">
    <property type="term" value="F:electron transfer activity"/>
    <property type="evidence" value="ECO:0007669"/>
    <property type="project" value="InterPro"/>
</dbReference>
<evidence type="ECO:0000256" key="5">
    <source>
        <dbReference type="ARBA" id="ARBA00022764"/>
    </source>
</evidence>
<protein>
    <submittedName>
        <fullName evidence="12">Cytochrome c class I</fullName>
    </submittedName>
</protein>
<dbReference type="PATRIC" id="fig|1116472.3.peg.1265"/>
<dbReference type="SUPFAM" id="SSF46626">
    <property type="entry name" value="Cytochrome c"/>
    <property type="match status" value="2"/>
</dbReference>
<keyword evidence="7 9" id="KW-0408">Iron</keyword>
<dbReference type="GO" id="GO:0020037">
    <property type="term" value="F:heme binding"/>
    <property type="evidence" value="ECO:0007669"/>
    <property type="project" value="InterPro"/>
</dbReference>
<keyword evidence="13" id="KW-1185">Reference proteome</keyword>
<evidence type="ECO:0000313" key="13">
    <source>
        <dbReference type="Proteomes" id="UP000017842"/>
    </source>
</evidence>
<feature type="domain" description="Cytochrome c" evidence="11">
    <location>
        <begin position="109"/>
        <end position="188"/>
    </location>
</feature>
<feature type="chain" id="PRO_5004731333" evidence="10">
    <location>
        <begin position="25"/>
        <end position="188"/>
    </location>
</feature>
<feature type="binding site" description="covalent" evidence="8">
    <location>
        <position position="124"/>
    </location>
    <ligand>
        <name>heme c</name>
        <dbReference type="ChEBI" id="CHEBI:61717"/>
        <label>2</label>
    </ligand>
</feature>
<evidence type="ECO:0000256" key="4">
    <source>
        <dbReference type="ARBA" id="ARBA00022723"/>
    </source>
</evidence>
<dbReference type="Gene3D" id="1.10.760.10">
    <property type="entry name" value="Cytochrome c-like domain"/>
    <property type="match status" value="2"/>
</dbReference>
<proteinExistence type="predicted"/>
<name>V5BYK1_9GAMM</name>
<sequence length="188" mass="20377">MHLLRQTLTFSLFLIWSWAIHVSANELSTVEQKAATCFVCHGDKGKSDNPQWPSLAAQQSVYIVNQLNAFKSGKRINHVMQAQTSKLTAEDINNYGAYFAVQQAAKAGGDLALGKQGKDKATVCLGCHGSSGEGNGEFPRLAGQHPDYLVKQLTDYKNGSRKNDAMQAIAGNLSEEEIKALAAFFGTL</sequence>
<dbReference type="PANTHER" id="PTHR33751">
    <property type="entry name" value="CBB3-TYPE CYTOCHROME C OXIDASE SUBUNIT FIXP"/>
    <property type="match status" value="1"/>
</dbReference>
<dbReference type="PIRSF" id="PIRSF000005">
    <property type="entry name" value="Cytochrome_c4"/>
    <property type="match status" value="1"/>
</dbReference>
<dbReference type="EMBL" id="AYLO01000042">
    <property type="protein sequence ID" value="ESS72919.1"/>
    <property type="molecule type" value="Genomic_DNA"/>
</dbReference>
<feature type="binding site" description="axial binding residue" evidence="9">
    <location>
        <position position="41"/>
    </location>
    <ligand>
        <name>heme c</name>
        <dbReference type="ChEBI" id="CHEBI:61717"/>
        <label>1</label>
    </ligand>
    <ligandPart>
        <name>Fe</name>
        <dbReference type="ChEBI" id="CHEBI:18248"/>
    </ligandPart>
</feature>
<feature type="binding site" description="covalent" evidence="8">
    <location>
        <position position="37"/>
    </location>
    <ligand>
        <name>heme c</name>
        <dbReference type="ChEBI" id="CHEBI:61717"/>
        <label>1</label>
    </ligand>
</feature>
<dbReference type="RefSeq" id="WP_023494100.1">
    <property type="nucleotide sequence ID" value="NZ_AYLO01000042.1"/>
</dbReference>